<dbReference type="RefSeq" id="WP_179915603.1">
    <property type="nucleotide sequence ID" value="NZ_JACCDE010000008.1"/>
</dbReference>
<feature type="domain" description="Helix-hairpin-helix DNA-binding motif class 1" evidence="4">
    <location>
        <begin position="327"/>
        <end position="346"/>
    </location>
</feature>
<evidence type="ECO:0000256" key="2">
    <source>
        <dbReference type="ARBA" id="ARBA00022801"/>
    </source>
</evidence>
<dbReference type="GO" id="GO:0006308">
    <property type="term" value="P:DNA catabolic process"/>
    <property type="evidence" value="ECO:0007669"/>
    <property type="project" value="InterPro"/>
</dbReference>
<dbReference type="Pfam" id="PF12836">
    <property type="entry name" value="HHH_3"/>
    <property type="match status" value="1"/>
</dbReference>
<proteinExistence type="predicted"/>
<dbReference type="AlphaFoldDB" id="A0A7Z0LS41"/>
<evidence type="ECO:0000313" key="6">
    <source>
        <dbReference type="Proteomes" id="UP000526892"/>
    </source>
</evidence>
<keyword evidence="6" id="KW-1185">Reference proteome</keyword>
<dbReference type="SUPFAM" id="SSF56219">
    <property type="entry name" value="DNase I-like"/>
    <property type="match status" value="1"/>
</dbReference>
<dbReference type="InterPro" id="IPR036691">
    <property type="entry name" value="Endo/exonu/phosph_ase_sf"/>
</dbReference>
<dbReference type="InterPro" id="IPR016202">
    <property type="entry name" value="DNase_I"/>
</dbReference>
<comment type="caution">
    <text evidence="5">The sequence shown here is derived from an EMBL/GenBank/DDBJ whole genome shotgun (WGS) entry which is preliminary data.</text>
</comment>
<keyword evidence="3" id="KW-0732">Signal</keyword>
<dbReference type="PANTHER" id="PTHR11371:SF31">
    <property type="entry name" value="EXTRACELLULAR NUCLEASE"/>
    <property type="match status" value="1"/>
</dbReference>
<dbReference type="GO" id="GO:0006281">
    <property type="term" value="P:DNA repair"/>
    <property type="evidence" value="ECO:0007669"/>
    <property type="project" value="InterPro"/>
</dbReference>
<dbReference type="EMBL" id="JACCDE010000008">
    <property type="protein sequence ID" value="NYS77473.1"/>
    <property type="molecule type" value="Genomic_DNA"/>
</dbReference>
<feature type="chain" id="PRO_5030782688" evidence="3">
    <location>
        <begin position="22"/>
        <end position="351"/>
    </location>
</feature>
<protein>
    <submittedName>
        <fullName evidence="5">Helix-hairpin-helix domain-containing protein</fullName>
    </submittedName>
</protein>
<evidence type="ECO:0000256" key="3">
    <source>
        <dbReference type="SAM" id="SignalP"/>
    </source>
</evidence>
<feature type="signal peptide" evidence="3">
    <location>
        <begin position="1"/>
        <end position="21"/>
    </location>
</feature>
<gene>
    <name evidence="5" type="ORF">HZS80_07030</name>
</gene>
<dbReference type="PANTHER" id="PTHR11371">
    <property type="entry name" value="DEOXYRIBONUCLEASE"/>
    <property type="match status" value="1"/>
</dbReference>
<dbReference type="GO" id="GO:0016787">
    <property type="term" value="F:hydrolase activity"/>
    <property type="evidence" value="ECO:0007669"/>
    <property type="project" value="UniProtKB-KW"/>
</dbReference>
<dbReference type="GO" id="GO:0004536">
    <property type="term" value="F:DNA nuclease activity"/>
    <property type="evidence" value="ECO:0007669"/>
    <property type="project" value="InterPro"/>
</dbReference>
<dbReference type="SMART" id="SM00476">
    <property type="entry name" value="DNaseIc"/>
    <property type="match status" value="1"/>
</dbReference>
<dbReference type="Gene3D" id="3.60.10.10">
    <property type="entry name" value="Endonuclease/exonuclease/phosphatase"/>
    <property type="match status" value="1"/>
</dbReference>
<dbReference type="SUPFAM" id="SSF81585">
    <property type="entry name" value="PsbU/PolX domain-like"/>
    <property type="match status" value="1"/>
</dbReference>
<dbReference type="CDD" id="cd10283">
    <property type="entry name" value="MnuA_DNase1-like"/>
    <property type="match status" value="1"/>
</dbReference>
<evidence type="ECO:0000313" key="5">
    <source>
        <dbReference type="EMBL" id="NYS77473.1"/>
    </source>
</evidence>
<dbReference type="Proteomes" id="UP000526892">
    <property type="component" value="Unassembled WGS sequence"/>
</dbReference>
<name>A0A7Z0LS41_9GAMM</name>
<accession>A0A7Z0LS41</accession>
<sequence length="351" mass="38172">MRFTPAALIAAAALMPAVVSADAIIGSWNIKHLGWNNDKAITEVAHVAQHFDFLAIQELMDTTALAQLEKAVEATSGEPWSSMASDDLGRSTYREHYGFLWRESEIKYDSGAVVFLDSSDVFAREPYSAKFTALESGQQFAAATVHVVYGDSVSDRLPEVEALADYWQWLEEVYSDTPRLLMGDFNLRPSHEGWAGLRDMGATPAITEGATTLGTTDGVWSNLYDNIWHSDQAPITDSGILQFPNLLPGEHTAVRDSVSDHAPVWVAFGDGELELTGFDGSAYVAANNTAYCINLNDATSDQLAELPNVGPVRAKRIIEMQPWEEIGDLTRISGLGAASVQDIEDSGLVCP</sequence>
<evidence type="ECO:0000256" key="1">
    <source>
        <dbReference type="ARBA" id="ARBA00022722"/>
    </source>
</evidence>
<dbReference type="Gene3D" id="1.10.150.320">
    <property type="entry name" value="Photosystem II 12 kDa extrinsic protein"/>
    <property type="match status" value="1"/>
</dbReference>
<evidence type="ECO:0000259" key="4">
    <source>
        <dbReference type="SMART" id="SM00278"/>
    </source>
</evidence>
<dbReference type="SMART" id="SM00278">
    <property type="entry name" value="HhH1"/>
    <property type="match status" value="2"/>
</dbReference>
<dbReference type="InterPro" id="IPR003583">
    <property type="entry name" value="Hlx-hairpin-Hlx_DNA-bd_motif"/>
</dbReference>
<dbReference type="GO" id="GO:0003677">
    <property type="term" value="F:DNA binding"/>
    <property type="evidence" value="ECO:0007669"/>
    <property type="project" value="InterPro"/>
</dbReference>
<keyword evidence="2" id="KW-0378">Hydrolase</keyword>
<keyword evidence="1" id="KW-0540">Nuclease</keyword>
<reference evidence="5 6" key="1">
    <citation type="journal article" date="2003" name="Extremophiles">
        <title>Halomonas glaciei sp. nov. isolated from fast ice of Adelie Land, Antarctica.</title>
        <authorList>
            <person name="Reddy G.S."/>
            <person name="Raghavan P.U."/>
            <person name="Sarita N.B."/>
            <person name="Prakash J.S."/>
            <person name="Nagesh N."/>
            <person name="Delille D."/>
            <person name="Shivaji S."/>
        </authorList>
    </citation>
    <scope>NUCLEOTIDE SEQUENCE [LARGE SCALE GENOMIC DNA]</scope>
    <source>
        <strain evidence="5 6">DD39</strain>
    </source>
</reference>
<organism evidence="5 6">
    <name type="scientific">Vreelandella glaciei</name>
    <dbReference type="NCBI Taxonomy" id="186761"/>
    <lineage>
        <taxon>Bacteria</taxon>
        <taxon>Pseudomonadati</taxon>
        <taxon>Pseudomonadota</taxon>
        <taxon>Gammaproteobacteria</taxon>
        <taxon>Oceanospirillales</taxon>
        <taxon>Halomonadaceae</taxon>
        <taxon>Vreelandella</taxon>
    </lineage>
</organism>
<feature type="domain" description="Helix-hairpin-helix DNA-binding motif class 1" evidence="4">
    <location>
        <begin position="301"/>
        <end position="320"/>
    </location>
</feature>